<dbReference type="HAMAP" id="MF_00374">
    <property type="entry name" value="Ribosomal_uL29"/>
    <property type="match status" value="1"/>
</dbReference>
<dbReference type="PROSITE" id="PS00579">
    <property type="entry name" value="RIBOSOMAL_L29"/>
    <property type="match status" value="1"/>
</dbReference>
<evidence type="ECO:0000313" key="6">
    <source>
        <dbReference type="EMBL" id="WZL76705.1"/>
    </source>
</evidence>
<dbReference type="RefSeq" id="WP_369018869.1">
    <property type="nucleotide sequence ID" value="NZ_CP121689.1"/>
</dbReference>
<protein>
    <recommendedName>
        <fullName evidence="4 5">Large ribosomal subunit protein uL29</fullName>
    </recommendedName>
</protein>
<dbReference type="InterPro" id="IPR001854">
    <property type="entry name" value="Ribosomal_uL29"/>
</dbReference>
<evidence type="ECO:0000256" key="5">
    <source>
        <dbReference type="HAMAP-Rule" id="MF_00374"/>
    </source>
</evidence>
<evidence type="ECO:0000256" key="2">
    <source>
        <dbReference type="ARBA" id="ARBA00022980"/>
    </source>
</evidence>
<dbReference type="Gene3D" id="1.10.287.310">
    <property type="match status" value="1"/>
</dbReference>
<dbReference type="PANTHER" id="PTHR10916:SF0">
    <property type="entry name" value="LARGE RIBOSOMAL SUBUNIT PROTEIN UL29C"/>
    <property type="match status" value="1"/>
</dbReference>
<dbReference type="InterPro" id="IPR018254">
    <property type="entry name" value="Ribosomal_uL29_CS"/>
</dbReference>
<dbReference type="EMBL" id="CP121689">
    <property type="protein sequence ID" value="WZL76705.1"/>
    <property type="molecule type" value="Genomic_DNA"/>
</dbReference>
<organism evidence="6 7">
    <name type="scientific">Thermatribacter velox</name>
    <dbReference type="NCBI Taxonomy" id="3039681"/>
    <lineage>
        <taxon>Bacteria</taxon>
        <taxon>Pseudomonadati</taxon>
        <taxon>Atribacterota</taxon>
        <taxon>Atribacteria</taxon>
        <taxon>Atribacterales</taxon>
        <taxon>Thermatribacteraceae</taxon>
        <taxon>Thermatribacter</taxon>
    </lineage>
</organism>
<keyword evidence="3 5" id="KW-0687">Ribonucleoprotein</keyword>
<keyword evidence="7" id="KW-1185">Reference proteome</keyword>
<gene>
    <name evidence="5 6" type="primary">rpmC</name>
    <name evidence="6" type="ORF">QBE54_02925</name>
</gene>
<dbReference type="SUPFAM" id="SSF46561">
    <property type="entry name" value="Ribosomal protein L29 (L29p)"/>
    <property type="match status" value="1"/>
</dbReference>
<evidence type="ECO:0000313" key="7">
    <source>
        <dbReference type="Proteomes" id="UP001461341"/>
    </source>
</evidence>
<sequence>MKASELRNMTDEELNQKLKDLRTELFNLRFQAITGQLRNPRRIRLVKRDIARIKTIQRERELAAKQREVQ</sequence>
<evidence type="ECO:0000256" key="1">
    <source>
        <dbReference type="ARBA" id="ARBA00009254"/>
    </source>
</evidence>
<dbReference type="NCBIfam" id="TIGR00012">
    <property type="entry name" value="L29"/>
    <property type="match status" value="1"/>
</dbReference>
<keyword evidence="2 5" id="KW-0689">Ribosomal protein</keyword>
<evidence type="ECO:0000256" key="3">
    <source>
        <dbReference type="ARBA" id="ARBA00023274"/>
    </source>
</evidence>
<name>A0ABZ2YG58_9BACT</name>
<proteinExistence type="inferred from homology"/>
<dbReference type="InterPro" id="IPR050063">
    <property type="entry name" value="Ribosomal_protein_uL29"/>
</dbReference>
<comment type="similarity">
    <text evidence="1 5">Belongs to the universal ribosomal protein uL29 family.</text>
</comment>
<reference evidence="6 7" key="1">
    <citation type="submission" date="2023-03" db="EMBL/GenBank/DDBJ databases">
        <title>Novel Species.</title>
        <authorList>
            <person name="Ma S."/>
        </authorList>
    </citation>
    <scope>NUCLEOTIDE SEQUENCE [LARGE SCALE GENOMIC DNA]</scope>
    <source>
        <strain evidence="6 7">B11</strain>
    </source>
</reference>
<dbReference type="Pfam" id="PF00831">
    <property type="entry name" value="Ribosomal_L29"/>
    <property type="match status" value="1"/>
</dbReference>
<dbReference type="GO" id="GO:0005840">
    <property type="term" value="C:ribosome"/>
    <property type="evidence" value="ECO:0007669"/>
    <property type="project" value="UniProtKB-KW"/>
</dbReference>
<dbReference type="Proteomes" id="UP001461341">
    <property type="component" value="Chromosome"/>
</dbReference>
<accession>A0ABZ2YG58</accession>
<evidence type="ECO:0000256" key="4">
    <source>
        <dbReference type="ARBA" id="ARBA00035204"/>
    </source>
</evidence>
<dbReference type="PANTHER" id="PTHR10916">
    <property type="entry name" value="60S RIBOSOMAL PROTEIN L35/50S RIBOSOMAL PROTEIN L29"/>
    <property type="match status" value="1"/>
</dbReference>
<dbReference type="CDD" id="cd00427">
    <property type="entry name" value="Ribosomal_L29_HIP"/>
    <property type="match status" value="1"/>
</dbReference>
<dbReference type="InterPro" id="IPR036049">
    <property type="entry name" value="Ribosomal_uL29_sf"/>
</dbReference>